<dbReference type="RefSeq" id="WP_147056806.1">
    <property type="nucleotide sequence ID" value="NZ_CP042437.1"/>
</dbReference>
<reference evidence="2 3" key="1">
    <citation type="journal article" date="2013" name="J. Microbiol.">
        <title>Mucilaginibacter ginsenosidivorax sp. nov., with ginsenoside converting activity isolated from sediment.</title>
        <authorList>
            <person name="Kim J.K."/>
            <person name="Choi T.E."/>
            <person name="Liu Q.M."/>
            <person name="Park H.Y."/>
            <person name="Yi T.H."/>
            <person name="Yoon M.H."/>
            <person name="Kim S.C."/>
            <person name="Im W.T."/>
        </authorList>
    </citation>
    <scope>NUCLEOTIDE SEQUENCE [LARGE SCALE GENOMIC DNA]</scope>
    <source>
        <strain evidence="2 3">KHI28</strain>
    </source>
</reference>
<name>A0A5B8W4F7_9SPHI</name>
<dbReference type="GO" id="GO:0016787">
    <property type="term" value="F:hydrolase activity"/>
    <property type="evidence" value="ECO:0007669"/>
    <property type="project" value="InterPro"/>
</dbReference>
<keyword evidence="3" id="KW-1185">Reference proteome</keyword>
<gene>
    <name evidence="2" type="ORF">FSB76_20995</name>
</gene>
<accession>A0A5B8W4F7</accession>
<sequence length="290" mass="32939">MKKTLVLTLGCLVLAGLTSFNPDNGWVKLMDKKMSKWTIYQSYRLTYPYKGEAPKDADGKTLPPIGYDKNEGNLFSVEMQHGEPVLHITGEIYGCIYTKQEFQNYRLRLKTKFGTKKWEPRLNEPMDSGLLYHSQGECGADYFHAWMLSQEFQVMEGGIGDYWNVGTAHATVRASKPDGVPNYVFNKNADKVFMGVGAPNQGFCQRRQNFENPKGEWNTMELICYDDKSVYIVNGHVVNALSNLGYQDGKESKPLTKGKLQLQSEAAEVYFKDIQIKSIDKMPEEYAGLF</sequence>
<dbReference type="AlphaFoldDB" id="A0A5B8W4F7"/>
<dbReference type="Proteomes" id="UP000321362">
    <property type="component" value="Chromosome"/>
</dbReference>
<evidence type="ECO:0000313" key="2">
    <source>
        <dbReference type="EMBL" id="QEC78297.1"/>
    </source>
</evidence>
<dbReference type="InterPro" id="IPR010496">
    <property type="entry name" value="AL/BT2_dom"/>
</dbReference>
<dbReference type="Gene3D" id="2.60.120.560">
    <property type="entry name" value="Exo-inulinase, domain 1"/>
    <property type="match status" value="1"/>
</dbReference>
<dbReference type="Pfam" id="PF06439">
    <property type="entry name" value="3keto-disac_hyd"/>
    <property type="match status" value="1"/>
</dbReference>
<dbReference type="KEGG" id="mgk:FSB76_20995"/>
<dbReference type="OrthoDB" id="259356at2"/>
<evidence type="ECO:0000313" key="3">
    <source>
        <dbReference type="Proteomes" id="UP000321362"/>
    </source>
</evidence>
<protein>
    <submittedName>
        <fullName evidence="2">DUF1080 domain-containing protein</fullName>
    </submittedName>
</protein>
<evidence type="ECO:0000259" key="1">
    <source>
        <dbReference type="Pfam" id="PF06439"/>
    </source>
</evidence>
<feature type="domain" description="3-keto-alpha-glucoside-1,2-lyase/3-keto-2-hydroxy-glucal hydratase" evidence="1">
    <location>
        <begin position="25"/>
        <end position="277"/>
    </location>
</feature>
<proteinExistence type="predicted"/>
<dbReference type="EMBL" id="CP042437">
    <property type="protein sequence ID" value="QEC78297.1"/>
    <property type="molecule type" value="Genomic_DNA"/>
</dbReference>
<organism evidence="2 3">
    <name type="scientific">Mucilaginibacter ginsenosidivorax</name>
    <dbReference type="NCBI Taxonomy" id="862126"/>
    <lineage>
        <taxon>Bacteria</taxon>
        <taxon>Pseudomonadati</taxon>
        <taxon>Bacteroidota</taxon>
        <taxon>Sphingobacteriia</taxon>
        <taxon>Sphingobacteriales</taxon>
        <taxon>Sphingobacteriaceae</taxon>
        <taxon>Mucilaginibacter</taxon>
    </lineage>
</organism>